<dbReference type="RefSeq" id="WP_344419029.1">
    <property type="nucleotide sequence ID" value="NZ_BAAAQK010000012.1"/>
</dbReference>
<dbReference type="PROSITE" id="PS50977">
    <property type="entry name" value="HTH_TETR_2"/>
    <property type="match status" value="1"/>
</dbReference>
<dbReference type="SUPFAM" id="SSF48498">
    <property type="entry name" value="Tetracyclin repressor-like, C-terminal domain"/>
    <property type="match status" value="1"/>
</dbReference>
<dbReference type="Proteomes" id="UP001500449">
    <property type="component" value="Unassembled WGS sequence"/>
</dbReference>
<dbReference type="InterPro" id="IPR009057">
    <property type="entry name" value="Homeodomain-like_sf"/>
</dbReference>
<dbReference type="PANTHER" id="PTHR30055">
    <property type="entry name" value="HTH-TYPE TRANSCRIPTIONAL REGULATOR RUTR"/>
    <property type="match status" value="1"/>
</dbReference>
<dbReference type="PANTHER" id="PTHR30055:SF151">
    <property type="entry name" value="TRANSCRIPTIONAL REGULATORY PROTEIN"/>
    <property type="match status" value="1"/>
</dbReference>
<keyword evidence="3" id="KW-0804">Transcription</keyword>
<dbReference type="Gene3D" id="1.10.357.10">
    <property type="entry name" value="Tetracycline Repressor, domain 2"/>
    <property type="match status" value="1"/>
</dbReference>
<keyword evidence="1" id="KW-0805">Transcription regulation</keyword>
<accession>A0ABN2N747</accession>
<comment type="caution">
    <text evidence="6">The sequence shown here is derived from an EMBL/GenBank/DDBJ whole genome shotgun (WGS) entry which is preliminary data.</text>
</comment>
<evidence type="ECO:0000256" key="3">
    <source>
        <dbReference type="ARBA" id="ARBA00023163"/>
    </source>
</evidence>
<sequence length="218" mass="22501">MSGIWLRPERSGRGPEPEHDRAAIAAAGIRLADAGGLAAASMRRVGAEIGASAAALYRYVRTREELLELMADAAVGELVAVPATGEWRADLLALAREVLGLYRRHPWLLEAGRGPLGPNGLGYLEQGLALLSPLDRPGAAKLEALGMLTGVVQLVARLELSAGDAAQWQADQAALVTRAVADGAHPHLAAAVGGGSAAPEGELLDRILPRVLAGLLGA</sequence>
<organism evidence="6 7">
    <name type="scientific">Pseudonocardia ailaonensis</name>
    <dbReference type="NCBI Taxonomy" id="367279"/>
    <lineage>
        <taxon>Bacteria</taxon>
        <taxon>Bacillati</taxon>
        <taxon>Actinomycetota</taxon>
        <taxon>Actinomycetes</taxon>
        <taxon>Pseudonocardiales</taxon>
        <taxon>Pseudonocardiaceae</taxon>
        <taxon>Pseudonocardia</taxon>
    </lineage>
</organism>
<gene>
    <name evidence="6" type="ORF">GCM10009836_40060</name>
</gene>
<evidence type="ECO:0000256" key="1">
    <source>
        <dbReference type="ARBA" id="ARBA00023015"/>
    </source>
</evidence>
<name>A0ABN2N747_9PSEU</name>
<dbReference type="InterPro" id="IPR036271">
    <property type="entry name" value="Tet_transcr_reg_TetR-rel_C_sf"/>
</dbReference>
<dbReference type="EMBL" id="BAAAQK010000012">
    <property type="protein sequence ID" value="GAA1855883.1"/>
    <property type="molecule type" value="Genomic_DNA"/>
</dbReference>
<dbReference type="InterPro" id="IPR050109">
    <property type="entry name" value="HTH-type_TetR-like_transc_reg"/>
</dbReference>
<reference evidence="6 7" key="1">
    <citation type="journal article" date="2019" name="Int. J. Syst. Evol. Microbiol.">
        <title>The Global Catalogue of Microorganisms (GCM) 10K type strain sequencing project: providing services to taxonomists for standard genome sequencing and annotation.</title>
        <authorList>
            <consortium name="The Broad Institute Genomics Platform"/>
            <consortium name="The Broad Institute Genome Sequencing Center for Infectious Disease"/>
            <person name="Wu L."/>
            <person name="Ma J."/>
        </authorList>
    </citation>
    <scope>NUCLEOTIDE SEQUENCE [LARGE SCALE GENOMIC DNA]</scope>
    <source>
        <strain evidence="6 7">JCM 16009</strain>
    </source>
</reference>
<feature type="DNA-binding region" description="H-T-H motif" evidence="4">
    <location>
        <begin position="41"/>
        <end position="60"/>
    </location>
</feature>
<dbReference type="Pfam" id="PF00440">
    <property type="entry name" value="TetR_N"/>
    <property type="match status" value="1"/>
</dbReference>
<dbReference type="Gene3D" id="1.10.10.60">
    <property type="entry name" value="Homeodomain-like"/>
    <property type="match status" value="1"/>
</dbReference>
<protein>
    <submittedName>
        <fullName evidence="6">TetR/AcrR family transcriptional regulator C-terminal domain-containing protein</fullName>
    </submittedName>
</protein>
<dbReference type="Pfam" id="PF02909">
    <property type="entry name" value="TetR_C_1"/>
    <property type="match status" value="1"/>
</dbReference>
<feature type="domain" description="HTH tetR-type" evidence="5">
    <location>
        <begin position="18"/>
        <end position="78"/>
    </location>
</feature>
<evidence type="ECO:0000313" key="6">
    <source>
        <dbReference type="EMBL" id="GAA1855883.1"/>
    </source>
</evidence>
<keyword evidence="7" id="KW-1185">Reference proteome</keyword>
<proteinExistence type="predicted"/>
<evidence type="ECO:0000256" key="2">
    <source>
        <dbReference type="ARBA" id="ARBA00023125"/>
    </source>
</evidence>
<dbReference type="SUPFAM" id="SSF46689">
    <property type="entry name" value="Homeodomain-like"/>
    <property type="match status" value="1"/>
</dbReference>
<evidence type="ECO:0000313" key="7">
    <source>
        <dbReference type="Proteomes" id="UP001500449"/>
    </source>
</evidence>
<evidence type="ECO:0000256" key="4">
    <source>
        <dbReference type="PROSITE-ProRule" id="PRU00335"/>
    </source>
</evidence>
<dbReference type="InterPro" id="IPR001647">
    <property type="entry name" value="HTH_TetR"/>
</dbReference>
<dbReference type="InterPro" id="IPR004111">
    <property type="entry name" value="Repressor_TetR_C"/>
</dbReference>
<evidence type="ECO:0000259" key="5">
    <source>
        <dbReference type="PROSITE" id="PS50977"/>
    </source>
</evidence>
<keyword evidence="2 4" id="KW-0238">DNA-binding</keyword>